<dbReference type="AlphaFoldDB" id="A0AAV7WFA0"/>
<evidence type="ECO:0000313" key="3">
    <source>
        <dbReference type="Proteomes" id="UP001066276"/>
    </source>
</evidence>
<evidence type="ECO:0000313" key="2">
    <source>
        <dbReference type="EMBL" id="KAJ1210744.1"/>
    </source>
</evidence>
<sequence>MRATVPYETSRKQAGARIRGERVRWVCCSVGSGAPGQKDCGIVQWQWALYRAVEVKRRQIRSAPEFGQMQSPAGSQCCRATSRDHDDIKGPQALQWHRIITDIGLTTIRCQQSWVG</sequence>
<keyword evidence="3" id="KW-1185">Reference proteome</keyword>
<comment type="caution">
    <text evidence="2">The sequence shown here is derived from an EMBL/GenBank/DDBJ whole genome shotgun (WGS) entry which is preliminary data.</text>
</comment>
<proteinExistence type="predicted"/>
<reference evidence="2" key="1">
    <citation type="journal article" date="2022" name="bioRxiv">
        <title>Sequencing and chromosome-scale assembly of the giantPleurodeles waltlgenome.</title>
        <authorList>
            <person name="Brown T."/>
            <person name="Elewa A."/>
            <person name="Iarovenko S."/>
            <person name="Subramanian E."/>
            <person name="Araus A.J."/>
            <person name="Petzold A."/>
            <person name="Susuki M."/>
            <person name="Suzuki K.-i.T."/>
            <person name="Hayashi T."/>
            <person name="Toyoda A."/>
            <person name="Oliveira C."/>
            <person name="Osipova E."/>
            <person name="Leigh N.D."/>
            <person name="Simon A."/>
            <person name="Yun M.H."/>
        </authorList>
    </citation>
    <scope>NUCLEOTIDE SEQUENCE</scope>
    <source>
        <strain evidence="2">20211129_DDA</strain>
        <tissue evidence="2">Liver</tissue>
    </source>
</reference>
<accession>A0AAV7WFA0</accession>
<name>A0AAV7WFA0_PLEWA</name>
<organism evidence="2 3">
    <name type="scientific">Pleurodeles waltl</name>
    <name type="common">Iberian ribbed newt</name>
    <dbReference type="NCBI Taxonomy" id="8319"/>
    <lineage>
        <taxon>Eukaryota</taxon>
        <taxon>Metazoa</taxon>
        <taxon>Chordata</taxon>
        <taxon>Craniata</taxon>
        <taxon>Vertebrata</taxon>
        <taxon>Euteleostomi</taxon>
        <taxon>Amphibia</taxon>
        <taxon>Batrachia</taxon>
        <taxon>Caudata</taxon>
        <taxon>Salamandroidea</taxon>
        <taxon>Salamandridae</taxon>
        <taxon>Pleurodelinae</taxon>
        <taxon>Pleurodeles</taxon>
    </lineage>
</organism>
<gene>
    <name evidence="2" type="ORF">NDU88_006106</name>
</gene>
<feature type="region of interest" description="Disordered" evidence="1">
    <location>
        <begin position="64"/>
        <end position="85"/>
    </location>
</feature>
<protein>
    <submittedName>
        <fullName evidence="2">Uncharacterized protein</fullName>
    </submittedName>
</protein>
<dbReference type="Proteomes" id="UP001066276">
    <property type="component" value="Chromosome 1_2"/>
</dbReference>
<evidence type="ECO:0000256" key="1">
    <source>
        <dbReference type="SAM" id="MobiDB-lite"/>
    </source>
</evidence>
<dbReference type="EMBL" id="JANPWB010000002">
    <property type="protein sequence ID" value="KAJ1210744.1"/>
    <property type="molecule type" value="Genomic_DNA"/>
</dbReference>